<evidence type="ECO:0000313" key="3">
    <source>
        <dbReference type="Proteomes" id="UP000001514"/>
    </source>
</evidence>
<dbReference type="InParanoid" id="D8QSI0"/>
<organism evidence="3">
    <name type="scientific">Selaginella moellendorffii</name>
    <name type="common">Spikemoss</name>
    <dbReference type="NCBI Taxonomy" id="88036"/>
    <lineage>
        <taxon>Eukaryota</taxon>
        <taxon>Viridiplantae</taxon>
        <taxon>Streptophyta</taxon>
        <taxon>Embryophyta</taxon>
        <taxon>Tracheophyta</taxon>
        <taxon>Lycopodiopsida</taxon>
        <taxon>Selaginellales</taxon>
        <taxon>Selaginellaceae</taxon>
        <taxon>Selaginella</taxon>
    </lineage>
</organism>
<evidence type="ECO:0000256" key="1">
    <source>
        <dbReference type="SAM" id="MobiDB-lite"/>
    </source>
</evidence>
<dbReference type="Proteomes" id="UP000001514">
    <property type="component" value="Unassembled WGS sequence"/>
</dbReference>
<protein>
    <submittedName>
        <fullName evidence="2">Uncharacterized protein</fullName>
    </submittedName>
</protein>
<name>D8QSI0_SELML</name>
<dbReference type="PANTHER" id="PTHR37724:SF1">
    <property type="entry name" value="OS02G0564300 PROTEIN"/>
    <property type="match status" value="1"/>
</dbReference>
<feature type="region of interest" description="Disordered" evidence="1">
    <location>
        <begin position="229"/>
        <end position="249"/>
    </location>
</feature>
<proteinExistence type="predicted"/>
<dbReference type="eggNOG" id="KOG0342">
    <property type="taxonomic scope" value="Eukaryota"/>
</dbReference>
<reference evidence="2 3" key="1">
    <citation type="journal article" date="2011" name="Science">
        <title>The Selaginella genome identifies genetic changes associated with the evolution of vascular plants.</title>
        <authorList>
            <person name="Banks J.A."/>
            <person name="Nishiyama T."/>
            <person name="Hasebe M."/>
            <person name="Bowman J.L."/>
            <person name="Gribskov M."/>
            <person name="dePamphilis C."/>
            <person name="Albert V.A."/>
            <person name="Aono N."/>
            <person name="Aoyama T."/>
            <person name="Ambrose B.A."/>
            <person name="Ashton N.W."/>
            <person name="Axtell M.J."/>
            <person name="Barker E."/>
            <person name="Barker M.S."/>
            <person name="Bennetzen J.L."/>
            <person name="Bonawitz N.D."/>
            <person name="Chapple C."/>
            <person name="Cheng C."/>
            <person name="Correa L.G."/>
            <person name="Dacre M."/>
            <person name="DeBarry J."/>
            <person name="Dreyer I."/>
            <person name="Elias M."/>
            <person name="Engstrom E.M."/>
            <person name="Estelle M."/>
            <person name="Feng L."/>
            <person name="Finet C."/>
            <person name="Floyd S.K."/>
            <person name="Frommer W.B."/>
            <person name="Fujita T."/>
            <person name="Gramzow L."/>
            <person name="Gutensohn M."/>
            <person name="Harholt J."/>
            <person name="Hattori M."/>
            <person name="Heyl A."/>
            <person name="Hirai T."/>
            <person name="Hiwatashi Y."/>
            <person name="Ishikawa M."/>
            <person name="Iwata M."/>
            <person name="Karol K.G."/>
            <person name="Koehler B."/>
            <person name="Kolukisaoglu U."/>
            <person name="Kubo M."/>
            <person name="Kurata T."/>
            <person name="Lalonde S."/>
            <person name="Li K."/>
            <person name="Li Y."/>
            <person name="Litt A."/>
            <person name="Lyons E."/>
            <person name="Manning G."/>
            <person name="Maruyama T."/>
            <person name="Michael T.P."/>
            <person name="Mikami K."/>
            <person name="Miyazaki S."/>
            <person name="Morinaga S."/>
            <person name="Murata T."/>
            <person name="Mueller-Roeber B."/>
            <person name="Nelson D.R."/>
            <person name="Obara M."/>
            <person name="Oguri Y."/>
            <person name="Olmstead R.G."/>
            <person name="Onodera N."/>
            <person name="Petersen B.L."/>
            <person name="Pils B."/>
            <person name="Prigge M."/>
            <person name="Rensing S.A."/>
            <person name="Riano-Pachon D.M."/>
            <person name="Roberts A.W."/>
            <person name="Sato Y."/>
            <person name="Scheller H.V."/>
            <person name="Schulz B."/>
            <person name="Schulz C."/>
            <person name="Shakirov E.V."/>
            <person name="Shibagaki N."/>
            <person name="Shinohara N."/>
            <person name="Shippen D.E."/>
            <person name="Soerensen I."/>
            <person name="Sotooka R."/>
            <person name="Sugimoto N."/>
            <person name="Sugita M."/>
            <person name="Sumikawa N."/>
            <person name="Tanurdzic M."/>
            <person name="Theissen G."/>
            <person name="Ulvskov P."/>
            <person name="Wakazuki S."/>
            <person name="Weng J.K."/>
            <person name="Willats W.W."/>
            <person name="Wipf D."/>
            <person name="Wolf P.G."/>
            <person name="Yang L."/>
            <person name="Zimmer A.D."/>
            <person name="Zhu Q."/>
            <person name="Mitros T."/>
            <person name="Hellsten U."/>
            <person name="Loque D."/>
            <person name="Otillar R."/>
            <person name="Salamov A."/>
            <person name="Schmutz J."/>
            <person name="Shapiro H."/>
            <person name="Lindquist E."/>
            <person name="Lucas S."/>
            <person name="Rokhsar D."/>
            <person name="Grigoriev I.V."/>
        </authorList>
    </citation>
    <scope>NUCLEOTIDE SEQUENCE [LARGE SCALE GENOMIC DNA]</scope>
</reference>
<dbReference type="PANTHER" id="PTHR37724">
    <property type="entry name" value="OS02G0564300 PROTEIN"/>
    <property type="match status" value="1"/>
</dbReference>
<feature type="compositionally biased region" description="Low complexity" evidence="1">
    <location>
        <begin position="161"/>
        <end position="171"/>
    </location>
</feature>
<dbReference type="KEGG" id="smo:SELMODRAFT_403776"/>
<keyword evidence="3" id="KW-1185">Reference proteome</keyword>
<dbReference type="EMBL" id="GL377566">
    <property type="protein sequence ID" value="EFJ36945.1"/>
    <property type="molecule type" value="Genomic_DNA"/>
</dbReference>
<feature type="region of interest" description="Disordered" evidence="1">
    <location>
        <begin position="158"/>
        <end position="181"/>
    </location>
</feature>
<dbReference type="HOGENOM" id="CLU_951224_0_0_1"/>
<gene>
    <name evidence="2" type="ORF">SELMODRAFT_403776</name>
</gene>
<dbReference type="Gramene" id="EFJ36945">
    <property type="protein sequence ID" value="EFJ36945"/>
    <property type="gene ID" value="SELMODRAFT_403776"/>
</dbReference>
<feature type="compositionally biased region" description="Basic and acidic residues" evidence="1">
    <location>
        <begin position="172"/>
        <end position="181"/>
    </location>
</feature>
<dbReference type="STRING" id="88036.D8QSI0"/>
<evidence type="ECO:0000313" key="2">
    <source>
        <dbReference type="EMBL" id="EFJ36945.1"/>
    </source>
</evidence>
<feature type="compositionally biased region" description="Low complexity" evidence="1">
    <location>
        <begin position="229"/>
        <end position="242"/>
    </location>
</feature>
<accession>D8QSI0</accession>
<feature type="region of interest" description="Disordered" evidence="1">
    <location>
        <begin position="264"/>
        <end position="293"/>
    </location>
</feature>
<dbReference type="AlphaFoldDB" id="D8QSI0"/>
<sequence length="293" mass="33629">MEAFLSIFRRDARIAGASVRFMGGGPRTFPGGVTKWQWKRMQEKKKKERDRIWLSKERSLYERRRRAQIMALMPLRPWEKIHPEAPSLPKIDKDPKIKEMAHRFQTCRGVDLWTKNDGPETCRELGELDQDGSAPEVPVLKAFRPLALSTSQRISDLSKSQQVAMAQNQEQQRQDEEQRESRIKKTFYSRRHDDPPEGDEVFQHSRFMLASYLRKQGHMGLGYAAETTGITKDSSTSSGDSDNTIERSDYSSWLSALANDRQRLAERQESVAAGKRSGQQHRPGQVATDGDKH</sequence>